<evidence type="ECO:0000313" key="3">
    <source>
        <dbReference type="Proteomes" id="UP001152484"/>
    </source>
</evidence>
<comment type="caution">
    <text evidence="2">The sequence shown here is derived from an EMBL/GenBank/DDBJ whole genome shotgun (WGS) entry which is preliminary data.</text>
</comment>
<dbReference type="Proteomes" id="UP001152484">
    <property type="component" value="Unassembled WGS sequence"/>
</dbReference>
<reference evidence="2" key="1">
    <citation type="submission" date="2022-07" db="EMBL/GenBank/DDBJ databases">
        <authorList>
            <person name="Macas J."/>
            <person name="Novak P."/>
            <person name="Neumann P."/>
        </authorList>
    </citation>
    <scope>NUCLEOTIDE SEQUENCE</scope>
</reference>
<evidence type="ECO:0000256" key="1">
    <source>
        <dbReference type="SAM" id="Phobius"/>
    </source>
</evidence>
<organism evidence="2 3">
    <name type="scientific">Cuscuta europaea</name>
    <name type="common">European dodder</name>
    <dbReference type="NCBI Taxonomy" id="41803"/>
    <lineage>
        <taxon>Eukaryota</taxon>
        <taxon>Viridiplantae</taxon>
        <taxon>Streptophyta</taxon>
        <taxon>Embryophyta</taxon>
        <taxon>Tracheophyta</taxon>
        <taxon>Spermatophyta</taxon>
        <taxon>Magnoliopsida</taxon>
        <taxon>eudicotyledons</taxon>
        <taxon>Gunneridae</taxon>
        <taxon>Pentapetalae</taxon>
        <taxon>asterids</taxon>
        <taxon>lamiids</taxon>
        <taxon>Solanales</taxon>
        <taxon>Convolvulaceae</taxon>
        <taxon>Cuscuteae</taxon>
        <taxon>Cuscuta</taxon>
        <taxon>Cuscuta subgen. Cuscuta</taxon>
    </lineage>
</organism>
<dbReference type="EMBL" id="CAMAPE010000017">
    <property type="protein sequence ID" value="CAH9084555.1"/>
    <property type="molecule type" value="Genomic_DNA"/>
</dbReference>
<dbReference type="OrthoDB" id="1717466at2759"/>
<feature type="transmembrane region" description="Helical" evidence="1">
    <location>
        <begin position="207"/>
        <end position="227"/>
    </location>
</feature>
<keyword evidence="1" id="KW-1133">Transmembrane helix</keyword>
<dbReference type="SUPFAM" id="SSF56672">
    <property type="entry name" value="DNA/RNA polymerases"/>
    <property type="match status" value="1"/>
</dbReference>
<protein>
    <submittedName>
        <fullName evidence="2">Uncharacterized protein</fullName>
    </submittedName>
</protein>
<dbReference type="PANTHER" id="PTHR11439">
    <property type="entry name" value="GAG-POL-RELATED RETROTRANSPOSON"/>
    <property type="match status" value="1"/>
</dbReference>
<dbReference type="PANTHER" id="PTHR11439:SF450">
    <property type="entry name" value="REVERSE TRANSCRIPTASE TY1_COPIA-TYPE DOMAIN-CONTAINING PROTEIN"/>
    <property type="match status" value="1"/>
</dbReference>
<accession>A0A9P0Z318</accession>
<dbReference type="AlphaFoldDB" id="A0A9P0Z318"/>
<name>A0A9P0Z318_CUSEU</name>
<keyword evidence="3" id="KW-1185">Reference proteome</keyword>
<keyword evidence="1" id="KW-0472">Membrane</keyword>
<gene>
    <name evidence="2" type="ORF">CEURO_LOCUS9065</name>
</gene>
<proteinExistence type="predicted"/>
<evidence type="ECO:0000313" key="2">
    <source>
        <dbReference type="EMBL" id="CAH9084555.1"/>
    </source>
</evidence>
<dbReference type="InterPro" id="IPR043502">
    <property type="entry name" value="DNA/RNA_pol_sf"/>
</dbReference>
<keyword evidence="1" id="KW-0812">Transmembrane</keyword>
<sequence length="239" mass="27280">MHCPTVTHWAAVKRIFHYLKGTLYHGLFLRRQTNLTLFAFSDSDWAGVHDGGRSTTSYVLNLGSNIISWKSAKQKCVSRSSTEAEYRAMTNASAELLWFHNILSELGISISVPPQLFCDNQGATYLCTSQVFHSRMKHLALDFYFVRELIEHGQLQVNHISTKCQIANILTKPLGKLQFHQFRAKLGVSDGSSILRSVLNNIYACHVIFMLICVQLYYSTHLCIYLLELYRLVKGKFPK</sequence>
<dbReference type="CDD" id="cd09272">
    <property type="entry name" value="RNase_HI_RT_Ty1"/>
    <property type="match status" value="1"/>
</dbReference>